<dbReference type="InterPro" id="IPR019362">
    <property type="entry name" value="MMADHC"/>
</dbReference>
<dbReference type="GO" id="GO:0009235">
    <property type="term" value="P:cobalamin metabolic process"/>
    <property type="evidence" value="ECO:0007669"/>
    <property type="project" value="InterPro"/>
</dbReference>
<dbReference type="Proteomes" id="UP000261520">
    <property type="component" value="Unplaced"/>
</dbReference>
<organism evidence="2 3">
    <name type="scientific">Periophthalmus magnuspinnatus</name>
    <dbReference type="NCBI Taxonomy" id="409849"/>
    <lineage>
        <taxon>Eukaryota</taxon>
        <taxon>Metazoa</taxon>
        <taxon>Chordata</taxon>
        <taxon>Craniata</taxon>
        <taxon>Vertebrata</taxon>
        <taxon>Euteleostomi</taxon>
        <taxon>Actinopterygii</taxon>
        <taxon>Neopterygii</taxon>
        <taxon>Teleostei</taxon>
        <taxon>Neoteleostei</taxon>
        <taxon>Acanthomorphata</taxon>
        <taxon>Gobiaria</taxon>
        <taxon>Gobiiformes</taxon>
        <taxon>Gobioidei</taxon>
        <taxon>Gobiidae</taxon>
        <taxon>Oxudercinae</taxon>
        <taxon>Periophthalmus</taxon>
    </lineage>
</organism>
<dbReference type="STRING" id="409849.ENSPMGP00000027354"/>
<reference evidence="2" key="1">
    <citation type="submission" date="2025-08" db="UniProtKB">
        <authorList>
            <consortium name="Ensembl"/>
        </authorList>
    </citation>
    <scope>IDENTIFICATION</scope>
</reference>
<sequence length="254" mass="28791">SDLFQVSGSRVVLYVFGLKTFLHRVTSSRVVSAAAIAACNTGTKVLNYYYYVNLFCLFFFLESMLFIRTFLIIKHMCHLQPYYKTDRSLDSESLFLAISLYCFVSDVRLMFPEAPPSSLTVVTVTQRTLLDMTRWDAQVEQEREELLRRFINGATQICSELHREGHWADFIDPSSGLPFYGPYTNLTLFETDERYSALGFSVEDLGCCRVLRHSLWGTNVFVGTIFTAALPHDCGVMEILQGRAPTFSSVGTGI</sequence>
<proteinExistence type="predicted"/>
<protein>
    <recommendedName>
        <fullName evidence="4">Metabolism of cobalamin associated D</fullName>
    </recommendedName>
</protein>
<dbReference type="Pfam" id="PF10229">
    <property type="entry name" value="MMADHC"/>
    <property type="match status" value="1"/>
</dbReference>
<dbReference type="Ensembl" id="ENSPMGT00000029141.1">
    <property type="protein sequence ID" value="ENSPMGP00000027354.1"/>
    <property type="gene ID" value="ENSPMGG00000022071.1"/>
</dbReference>
<keyword evidence="3" id="KW-1185">Reference proteome</keyword>
<dbReference type="AlphaFoldDB" id="A0A3B4BFZ5"/>
<keyword evidence="1" id="KW-0812">Transmembrane</keyword>
<accession>A0A3B4BFZ5</accession>
<dbReference type="GO" id="GO:0005739">
    <property type="term" value="C:mitochondrion"/>
    <property type="evidence" value="ECO:0007669"/>
    <property type="project" value="TreeGrafter"/>
</dbReference>
<evidence type="ECO:0000313" key="2">
    <source>
        <dbReference type="Ensembl" id="ENSPMGP00000027354.1"/>
    </source>
</evidence>
<keyword evidence="1" id="KW-1133">Transmembrane helix</keyword>
<evidence type="ECO:0008006" key="4">
    <source>
        <dbReference type="Google" id="ProtNLM"/>
    </source>
</evidence>
<evidence type="ECO:0000313" key="3">
    <source>
        <dbReference type="Proteomes" id="UP000261520"/>
    </source>
</evidence>
<feature type="transmembrane region" description="Helical" evidence="1">
    <location>
        <begin position="50"/>
        <end position="73"/>
    </location>
</feature>
<evidence type="ECO:0000256" key="1">
    <source>
        <dbReference type="SAM" id="Phobius"/>
    </source>
</evidence>
<dbReference type="PANTHER" id="PTHR13192:SF3">
    <property type="entry name" value="COBALAMIN TRAFFICKING PROTEIN CBLD"/>
    <property type="match status" value="1"/>
</dbReference>
<reference evidence="2" key="2">
    <citation type="submission" date="2025-09" db="UniProtKB">
        <authorList>
            <consortium name="Ensembl"/>
        </authorList>
    </citation>
    <scope>IDENTIFICATION</scope>
</reference>
<dbReference type="PANTHER" id="PTHR13192">
    <property type="entry name" value="MY011 PROTEIN"/>
    <property type="match status" value="1"/>
</dbReference>
<keyword evidence="1" id="KW-0472">Membrane</keyword>
<name>A0A3B4BFZ5_9GOBI</name>